<keyword evidence="10" id="KW-1185">Reference proteome</keyword>
<dbReference type="Gene3D" id="3.40.1280.10">
    <property type="match status" value="1"/>
</dbReference>
<dbReference type="AlphaFoldDB" id="A0A4U0VVH1"/>
<evidence type="ECO:0000256" key="2">
    <source>
        <dbReference type="ARBA" id="ARBA00022603"/>
    </source>
</evidence>
<name>A0A4U0VVH1_9PEZI</name>
<dbReference type="Proteomes" id="UP000308768">
    <property type="component" value="Unassembled WGS sequence"/>
</dbReference>
<accession>A0A4U0VVH1</accession>
<feature type="compositionally biased region" description="Basic and acidic residues" evidence="7">
    <location>
        <begin position="179"/>
        <end position="223"/>
    </location>
</feature>
<dbReference type="GO" id="GO:0005739">
    <property type="term" value="C:mitochondrion"/>
    <property type="evidence" value="ECO:0007669"/>
    <property type="project" value="UniProtKB-SubCell"/>
</dbReference>
<dbReference type="Pfam" id="PF08032">
    <property type="entry name" value="SpoU_sub_bind"/>
    <property type="match status" value="1"/>
</dbReference>
<evidence type="ECO:0000256" key="3">
    <source>
        <dbReference type="ARBA" id="ARBA00022679"/>
    </source>
</evidence>
<dbReference type="InterPro" id="IPR013123">
    <property type="entry name" value="SpoU_subst-bd"/>
</dbReference>
<dbReference type="OrthoDB" id="270651at2759"/>
<evidence type="ECO:0000256" key="6">
    <source>
        <dbReference type="ARBA" id="ARBA00034881"/>
    </source>
</evidence>
<evidence type="ECO:0000313" key="10">
    <source>
        <dbReference type="Proteomes" id="UP000308768"/>
    </source>
</evidence>
<keyword evidence="5" id="KW-0496">Mitochondrion</keyword>
<dbReference type="STRING" id="331657.A0A4U0VVH1"/>
<feature type="compositionally biased region" description="Basic and acidic residues" evidence="7">
    <location>
        <begin position="287"/>
        <end position="302"/>
    </location>
</feature>
<keyword evidence="2" id="KW-0489">Methyltransferase</keyword>
<gene>
    <name evidence="9" type="ORF">B0A49_11924</name>
</gene>
<dbReference type="SUPFAM" id="SSF75217">
    <property type="entry name" value="alpha/beta knot"/>
    <property type="match status" value="1"/>
</dbReference>
<evidence type="ECO:0000256" key="4">
    <source>
        <dbReference type="ARBA" id="ARBA00022946"/>
    </source>
</evidence>
<feature type="region of interest" description="Disordered" evidence="7">
    <location>
        <begin position="674"/>
        <end position="708"/>
    </location>
</feature>
<organism evidence="9 10">
    <name type="scientific">Cryomyces minteri</name>
    <dbReference type="NCBI Taxonomy" id="331657"/>
    <lineage>
        <taxon>Eukaryota</taxon>
        <taxon>Fungi</taxon>
        <taxon>Dikarya</taxon>
        <taxon>Ascomycota</taxon>
        <taxon>Pezizomycotina</taxon>
        <taxon>Dothideomycetes</taxon>
        <taxon>Dothideomycetes incertae sedis</taxon>
        <taxon>Cryomyces</taxon>
    </lineage>
</organism>
<feature type="compositionally biased region" description="Polar residues" evidence="7">
    <location>
        <begin position="397"/>
        <end position="417"/>
    </location>
</feature>
<evidence type="ECO:0000256" key="1">
    <source>
        <dbReference type="ARBA" id="ARBA00004173"/>
    </source>
</evidence>
<dbReference type="GO" id="GO:0016435">
    <property type="term" value="F:rRNA (guanine) methyltransferase activity"/>
    <property type="evidence" value="ECO:0007669"/>
    <property type="project" value="TreeGrafter"/>
</dbReference>
<dbReference type="Pfam" id="PF00588">
    <property type="entry name" value="SpoU_methylase"/>
    <property type="match status" value="1"/>
</dbReference>
<proteinExistence type="predicted"/>
<sequence length="708" mass="78658">MITAAALRRHASKVPYLLRLPSNFHLRNVSTNQAISKGLRKSSAARARSVGDSSPPARQDRNATKLESRGTPPPRTGYAARERDGLQEGREKLRAAAGRARRLGVPPRVAKAFEKRASTFDSSKQVSPSGYRQGRSTFAKREDRPASGDRERRPTFGRREDRSAFGDRRGRASSGYPAEKLESRQRRERPSFEDREKDEFGGRGERPTHQDRRDKTFYGDRSTKSAFAEVAERRRPGAYESLEPRQEHRESFKDRSIREYHESRRDAFESSDADTVGMGPRKAFSAAREDRSSRSFDRDRLSNLRGAKTARTQQDVGDVDADLDEIWNPWVRRAGREDRGSESRADRGRGQDSGDLKNTREDRPRRSTMRFSEPEDTGEAFEKQSNGRSSDRDLSSAGYSSRPKSGFSERSTPSDNYEYSLRDRTPISIPHTTAASEFLYGTSATRAALIARRRKLYKLYLHRRGIKDGEAGADIKSLGSRAGVDIKLVDDDWLPVMDKMSDGRPHNGCILETSPLPRLPIESLGRALLDTSEFQVALTHQSAEEKAVNGTDTAVPYSSQGWRYPFVLLLDGIVDPGNMGAILRTAYYLGVDAVAISKRTSAPLSPVALKAAAGAAEAFIEEETESTRAPSKAADNNVYIDSRKSGPDVGVDSLNVSVAAGLLCDTFLRKPRNEDLVGNKTNAQNDDGPEEQDDKQNKAADEEGDLGF</sequence>
<feature type="compositionally biased region" description="Basic and acidic residues" evidence="7">
    <location>
        <begin position="334"/>
        <end position="365"/>
    </location>
</feature>
<evidence type="ECO:0000313" key="9">
    <source>
        <dbReference type="EMBL" id="TKA52766.1"/>
    </source>
</evidence>
<dbReference type="InterPro" id="IPR047182">
    <property type="entry name" value="MRM1"/>
</dbReference>
<dbReference type="InterPro" id="IPR029028">
    <property type="entry name" value="Alpha/beta_knot_MTases"/>
</dbReference>
<feature type="compositionally biased region" description="Basic and acidic residues" evidence="7">
    <location>
        <begin position="139"/>
        <end position="170"/>
    </location>
</feature>
<feature type="compositionally biased region" description="Basic and acidic residues" evidence="7">
    <location>
        <begin position="230"/>
        <end position="268"/>
    </location>
</feature>
<feature type="compositionally biased region" description="Polar residues" evidence="7">
    <location>
        <begin position="119"/>
        <end position="136"/>
    </location>
</feature>
<keyword evidence="3" id="KW-0808">Transferase</keyword>
<evidence type="ECO:0000256" key="5">
    <source>
        <dbReference type="ARBA" id="ARBA00023128"/>
    </source>
</evidence>
<dbReference type="InterPro" id="IPR029064">
    <property type="entry name" value="Ribosomal_eL30-like_sf"/>
</dbReference>
<evidence type="ECO:0000259" key="8">
    <source>
        <dbReference type="SMART" id="SM00967"/>
    </source>
</evidence>
<feature type="domain" description="RNA 2-O ribose methyltransferase substrate binding" evidence="8">
    <location>
        <begin position="438"/>
        <end position="519"/>
    </location>
</feature>
<evidence type="ECO:0000256" key="7">
    <source>
        <dbReference type="SAM" id="MobiDB-lite"/>
    </source>
</evidence>
<dbReference type="InterPro" id="IPR029026">
    <property type="entry name" value="tRNA_m1G_MTases_N"/>
</dbReference>
<dbReference type="PANTHER" id="PTHR46103:SF1">
    <property type="entry name" value="RRNA METHYLTRANSFERASE 1, MITOCHONDRIAL"/>
    <property type="match status" value="1"/>
</dbReference>
<dbReference type="SMART" id="SM00967">
    <property type="entry name" value="SpoU_sub_bind"/>
    <property type="match status" value="1"/>
</dbReference>
<feature type="region of interest" description="Disordered" evidence="7">
    <location>
        <begin position="114"/>
        <end position="423"/>
    </location>
</feature>
<dbReference type="GO" id="GO:0003723">
    <property type="term" value="F:RNA binding"/>
    <property type="evidence" value="ECO:0007669"/>
    <property type="project" value="InterPro"/>
</dbReference>
<dbReference type="EMBL" id="NAJN01002431">
    <property type="protein sequence ID" value="TKA52766.1"/>
    <property type="molecule type" value="Genomic_DNA"/>
</dbReference>
<comment type="subcellular location">
    <subcellularLocation>
        <location evidence="1">Mitochondrion</location>
    </subcellularLocation>
</comment>
<dbReference type="SUPFAM" id="SSF55315">
    <property type="entry name" value="L30e-like"/>
    <property type="match status" value="1"/>
</dbReference>
<feature type="compositionally biased region" description="Basic and acidic residues" evidence="7">
    <location>
        <begin position="58"/>
        <end position="68"/>
    </location>
</feature>
<reference evidence="9 10" key="1">
    <citation type="submission" date="2017-03" db="EMBL/GenBank/DDBJ databases">
        <title>Genomes of endolithic fungi from Antarctica.</title>
        <authorList>
            <person name="Coleine C."/>
            <person name="Masonjones S."/>
            <person name="Stajich J.E."/>
        </authorList>
    </citation>
    <scope>NUCLEOTIDE SEQUENCE [LARGE SCALE GENOMIC DNA]</scope>
    <source>
        <strain evidence="9 10">CCFEE 5187</strain>
    </source>
</reference>
<protein>
    <recommendedName>
        <fullName evidence="6">rRNA methyltransferase 1, mitochondrial</fullName>
    </recommendedName>
</protein>
<keyword evidence="4" id="KW-0809">Transit peptide</keyword>
<dbReference type="InterPro" id="IPR001537">
    <property type="entry name" value="SpoU_MeTrfase"/>
</dbReference>
<dbReference type="Gene3D" id="3.30.1330.30">
    <property type="match status" value="1"/>
</dbReference>
<feature type="region of interest" description="Disordered" evidence="7">
    <location>
        <begin position="37"/>
        <end position="88"/>
    </location>
</feature>
<dbReference type="PANTHER" id="PTHR46103">
    <property type="entry name" value="RRNA METHYLTRANSFERASE 1, MITOCHONDRIAL"/>
    <property type="match status" value="1"/>
</dbReference>
<comment type="caution">
    <text evidence="9">The sequence shown here is derived from an EMBL/GenBank/DDBJ whole genome shotgun (WGS) entry which is preliminary data.</text>
</comment>